<protein>
    <recommendedName>
        <fullName evidence="2">Retrovirus-related Pol polyprotein from transposon TNT 1-94-like beta-barrel domain-containing protein</fullName>
    </recommendedName>
</protein>
<feature type="region of interest" description="Disordered" evidence="1">
    <location>
        <begin position="1"/>
        <end position="22"/>
    </location>
</feature>
<sequence>CPELKDDDDSVHGGDASLGDGYEDAGALVVPRWESEERWVMDSECFYHVCSKKDYFETLELVEDGVVHLGDEKACKVQDMSSVCPTMFDN</sequence>
<dbReference type="Proteomes" id="UP000265520">
    <property type="component" value="Unassembled WGS sequence"/>
</dbReference>
<name>A0A392T678_9FABA</name>
<organism evidence="3 4">
    <name type="scientific">Trifolium medium</name>
    <dbReference type="NCBI Taxonomy" id="97028"/>
    <lineage>
        <taxon>Eukaryota</taxon>
        <taxon>Viridiplantae</taxon>
        <taxon>Streptophyta</taxon>
        <taxon>Embryophyta</taxon>
        <taxon>Tracheophyta</taxon>
        <taxon>Spermatophyta</taxon>
        <taxon>Magnoliopsida</taxon>
        <taxon>eudicotyledons</taxon>
        <taxon>Gunneridae</taxon>
        <taxon>Pentapetalae</taxon>
        <taxon>rosids</taxon>
        <taxon>fabids</taxon>
        <taxon>Fabales</taxon>
        <taxon>Fabaceae</taxon>
        <taxon>Papilionoideae</taxon>
        <taxon>50 kb inversion clade</taxon>
        <taxon>NPAAA clade</taxon>
        <taxon>Hologalegina</taxon>
        <taxon>IRL clade</taxon>
        <taxon>Trifolieae</taxon>
        <taxon>Trifolium</taxon>
    </lineage>
</organism>
<reference evidence="3 4" key="1">
    <citation type="journal article" date="2018" name="Front. Plant Sci.">
        <title>Red Clover (Trifolium pratense) and Zigzag Clover (T. medium) - A Picture of Genomic Similarities and Differences.</title>
        <authorList>
            <person name="Dluhosova J."/>
            <person name="Istvanek J."/>
            <person name="Nedelnik J."/>
            <person name="Repkova J."/>
        </authorList>
    </citation>
    <scope>NUCLEOTIDE SEQUENCE [LARGE SCALE GENOMIC DNA]</scope>
    <source>
        <strain evidence="4">cv. 10/8</strain>
        <tissue evidence="3">Leaf</tissue>
    </source>
</reference>
<proteinExistence type="predicted"/>
<feature type="non-terminal residue" evidence="3">
    <location>
        <position position="90"/>
    </location>
</feature>
<dbReference type="Pfam" id="PF22936">
    <property type="entry name" value="Pol_BBD"/>
    <property type="match status" value="1"/>
</dbReference>
<dbReference type="AlphaFoldDB" id="A0A392T678"/>
<evidence type="ECO:0000313" key="3">
    <source>
        <dbReference type="EMBL" id="MCI56292.1"/>
    </source>
</evidence>
<accession>A0A392T678</accession>
<evidence type="ECO:0000313" key="4">
    <source>
        <dbReference type="Proteomes" id="UP000265520"/>
    </source>
</evidence>
<dbReference type="EMBL" id="LXQA010510017">
    <property type="protein sequence ID" value="MCI56292.1"/>
    <property type="molecule type" value="Genomic_DNA"/>
</dbReference>
<feature type="non-terminal residue" evidence="3">
    <location>
        <position position="1"/>
    </location>
</feature>
<keyword evidence="4" id="KW-1185">Reference proteome</keyword>
<dbReference type="InterPro" id="IPR054722">
    <property type="entry name" value="PolX-like_BBD"/>
</dbReference>
<evidence type="ECO:0000256" key="1">
    <source>
        <dbReference type="SAM" id="MobiDB-lite"/>
    </source>
</evidence>
<feature type="domain" description="Retrovirus-related Pol polyprotein from transposon TNT 1-94-like beta-barrel" evidence="2">
    <location>
        <begin position="39"/>
        <end position="88"/>
    </location>
</feature>
<evidence type="ECO:0000259" key="2">
    <source>
        <dbReference type="Pfam" id="PF22936"/>
    </source>
</evidence>
<comment type="caution">
    <text evidence="3">The sequence shown here is derived from an EMBL/GenBank/DDBJ whole genome shotgun (WGS) entry which is preliminary data.</text>
</comment>